<dbReference type="SMART" id="SM00028">
    <property type="entry name" value="TPR"/>
    <property type="match status" value="3"/>
</dbReference>
<accession>A0A7J6LQN3</accession>
<proteinExistence type="inferred from homology"/>
<dbReference type="InterPro" id="IPR039856">
    <property type="entry name" value="EMC2-like"/>
</dbReference>
<dbReference type="Proteomes" id="UP000570595">
    <property type="component" value="Unassembled WGS sequence"/>
</dbReference>
<dbReference type="InterPro" id="IPR019734">
    <property type="entry name" value="TPR_rpt"/>
</dbReference>
<dbReference type="Pfam" id="PF22890">
    <property type="entry name" value="TPR_EMC2"/>
    <property type="match status" value="1"/>
</dbReference>
<evidence type="ECO:0000313" key="8">
    <source>
        <dbReference type="Proteomes" id="UP000570595"/>
    </source>
</evidence>
<dbReference type="GO" id="GO:0072546">
    <property type="term" value="C:EMC complex"/>
    <property type="evidence" value="ECO:0007669"/>
    <property type="project" value="UniProtKB-UniRule"/>
</dbReference>
<feature type="domain" description="EMC2 TPR-like" evidence="5">
    <location>
        <begin position="166"/>
        <end position="232"/>
    </location>
</feature>
<dbReference type="SUPFAM" id="SSF48452">
    <property type="entry name" value="TPR-like"/>
    <property type="match status" value="1"/>
</dbReference>
<evidence type="ECO:0000256" key="4">
    <source>
        <dbReference type="RuleBase" id="RU367091"/>
    </source>
</evidence>
<dbReference type="PROSITE" id="PS50005">
    <property type="entry name" value="TPR"/>
    <property type="match status" value="1"/>
</dbReference>
<comment type="subunit">
    <text evidence="4">Component of the ER membrane protein complex (EMC).</text>
</comment>
<sequence>MTDVAAVPISELLHDAEKGGCQAGITYLQQLRLRKMVDPHSVLCIGSQLLTKYSGKLGDEKWPVLEQVLLASLQAGADDWSAYCLKSLKKRFPKSHRVQRLVGQCNEARGDYDAAEEVYEGIMEEASDDMVTEKRKLAAKLGEAGVVGSHTTPFGNRPTYHMVVVLLQSTTAAGVEALSSDIANFQTDTEVWQQVAMAYAAQGQVQQAAYCFEEVLLAMPHSIYNILTYAELLASAGQTDHARKYYCLALEHDENHVRALWGLLTTIPPNADNKTEAKLRNLAVGRLRSIYNQQPASSTKTAMLKLLA</sequence>
<evidence type="ECO:0000256" key="3">
    <source>
        <dbReference type="PROSITE-ProRule" id="PRU00339"/>
    </source>
</evidence>
<keyword evidence="4" id="KW-0256">Endoplasmic reticulum</keyword>
<evidence type="ECO:0000313" key="6">
    <source>
        <dbReference type="EMBL" id="KAF4658472.1"/>
    </source>
</evidence>
<dbReference type="PANTHER" id="PTHR12760">
    <property type="entry name" value="TETRATRICOPEPTIDE REPEAT PROTEIN"/>
    <property type="match status" value="1"/>
</dbReference>
<comment type="subcellular location">
    <subcellularLocation>
        <location evidence="4">Endoplasmic reticulum membrane</location>
        <topology evidence="4">Peripheral membrane protein</topology>
        <orientation evidence="4">Cytoplasmic side</orientation>
    </subcellularLocation>
</comment>
<evidence type="ECO:0000259" key="5">
    <source>
        <dbReference type="Pfam" id="PF22890"/>
    </source>
</evidence>
<gene>
    <name evidence="7" type="primary">EMC2</name>
    <name evidence="7" type="ORF">FOL46_005720</name>
    <name evidence="6" type="ORF">FOZ61_005588</name>
</gene>
<evidence type="ECO:0000256" key="2">
    <source>
        <dbReference type="ARBA" id="ARBA00022803"/>
    </source>
</evidence>
<dbReference type="InterPro" id="IPR011990">
    <property type="entry name" value="TPR-like_helical_dom_sf"/>
</dbReference>
<evidence type="ECO:0000256" key="1">
    <source>
        <dbReference type="ARBA" id="ARBA00022737"/>
    </source>
</evidence>
<comment type="function">
    <text evidence="4">Part of the endoplasmic reticulum membrane protein complex (EMC) that enables the energy-independent insertion into endoplasmic reticulum membranes of newly synthesized membrane proteins.</text>
</comment>
<dbReference type="EMBL" id="JABANN010000350">
    <property type="protein sequence ID" value="KAF4661514.1"/>
    <property type="molecule type" value="Genomic_DNA"/>
</dbReference>
<organism evidence="7 9">
    <name type="scientific">Perkinsus olseni</name>
    <name type="common">Perkinsus atlanticus</name>
    <dbReference type="NCBI Taxonomy" id="32597"/>
    <lineage>
        <taxon>Eukaryota</taxon>
        <taxon>Sar</taxon>
        <taxon>Alveolata</taxon>
        <taxon>Perkinsozoa</taxon>
        <taxon>Perkinsea</taxon>
        <taxon>Perkinsida</taxon>
        <taxon>Perkinsidae</taxon>
        <taxon>Perkinsus</taxon>
    </lineage>
</organism>
<dbReference type="Proteomes" id="UP000572268">
    <property type="component" value="Unassembled WGS sequence"/>
</dbReference>
<reference evidence="8 9" key="1">
    <citation type="submission" date="2020-04" db="EMBL/GenBank/DDBJ databases">
        <title>Perkinsus olseni comparative genomics.</title>
        <authorList>
            <person name="Bogema D.R."/>
        </authorList>
    </citation>
    <scope>NUCLEOTIDE SEQUENCE [LARGE SCALE GENOMIC DNA]</scope>
    <source>
        <strain evidence="6">ATCC PRA-179</strain>
        <strain evidence="7">ATCC PRA-31</strain>
    </source>
</reference>
<evidence type="ECO:0000313" key="9">
    <source>
        <dbReference type="Proteomes" id="UP000572268"/>
    </source>
</evidence>
<dbReference type="AlphaFoldDB" id="A0A7J6LQN3"/>
<name>A0A7J6LQN3_PEROL</name>
<comment type="caution">
    <text evidence="7">The sequence shown here is derived from an EMBL/GenBank/DDBJ whole genome shotgun (WGS) entry which is preliminary data.</text>
</comment>
<dbReference type="EMBL" id="JABAHT010000308">
    <property type="protein sequence ID" value="KAF4658472.1"/>
    <property type="molecule type" value="Genomic_DNA"/>
</dbReference>
<keyword evidence="2 3" id="KW-0802">TPR repeat</keyword>
<keyword evidence="1" id="KW-0677">Repeat</keyword>
<keyword evidence="4" id="KW-0472">Membrane</keyword>
<dbReference type="InterPro" id="IPR055217">
    <property type="entry name" value="TPR_EMC2"/>
</dbReference>
<evidence type="ECO:0000313" key="7">
    <source>
        <dbReference type="EMBL" id="KAF4661514.1"/>
    </source>
</evidence>
<comment type="similarity">
    <text evidence="4">Belongs to the EMC2 family.</text>
</comment>
<feature type="repeat" description="TPR" evidence="3">
    <location>
        <begin position="189"/>
        <end position="222"/>
    </location>
</feature>
<dbReference type="Gene3D" id="1.25.40.10">
    <property type="entry name" value="Tetratricopeptide repeat domain"/>
    <property type="match status" value="1"/>
</dbReference>
<dbReference type="OrthoDB" id="124397at2759"/>
<protein>
    <recommendedName>
        <fullName evidence="4">ER membrane protein complex subunit 2</fullName>
    </recommendedName>
</protein>